<dbReference type="Proteomes" id="UP000887565">
    <property type="component" value="Unplaced"/>
</dbReference>
<accession>A0A915I968</accession>
<dbReference type="WBParaSite" id="nRc.2.0.1.t10715-RA">
    <property type="protein sequence ID" value="nRc.2.0.1.t10715-RA"/>
    <property type="gene ID" value="nRc.2.0.1.g10715"/>
</dbReference>
<name>A0A915I968_ROMCU</name>
<keyword evidence="1" id="KW-1185">Reference proteome</keyword>
<protein>
    <submittedName>
        <fullName evidence="2">Uncharacterized protein</fullName>
    </submittedName>
</protein>
<evidence type="ECO:0000313" key="2">
    <source>
        <dbReference type="WBParaSite" id="nRc.2.0.1.t10715-RA"/>
    </source>
</evidence>
<sequence>MKSGNLLRGRSLYLGGKFLSKAYLGFVIADLVTRIKTFQLGDKDQILGIVGDSAILAINTVSAGLEIFSAFATVEEASVELGPEVLIAEALIFTIVDGFYAAKSVQKIEQEIVLSWSEKFVQWWRSFFGARTSEYIDQLIREKILIQKAVDEMVQKLLLLNQTFDYYASPTLYINDKNRVQQTEDNLIIMDNIITVESRVWPESKDNFKVECASDGYEKNIFEINKFRVESDRLGFTTDGTIHKSIFCRNMVSVSIKAKNAEMALIELGTGQDTALGFANKKNYFIVAGGKKHITGGRYADTFVFIGNSTKILGEIDGLDGRNVLDLSQYIQAESFYMDMLANELMYSDNTTLIMKGVEHIIGRSGSSDRVRSSCRTKFLDLKGGKSYQNPDLISVPDLNCDQNFTIKLSGHIQVNNIANTSNVLYLVPNGTNAQINTVSSSIFLLSVSLIEVDSLQYENYTWKIKSTLKQTKLIVHDPMHESKFIFSDQFQVTFLESNFHAKFQNSDSNLVNQTLIDDFLLFSRKLSLIITVISDQKIMHINNLRSSVQSRVVHFKNDPYHETEIVTVDHEEIFLQLDANCNFQKMECHMCNVSIHVFDIGNSSNVIVDLSTIYTLFRENHQELILNIENSTNHLLVGLQLKNQTFSRIEITYKNFMLKNTLCSKISMNIKVLMQVCYDSDQQKFILSPIPIKVSTNDSIIVLSKEDIVENMEISIQKQITSITCRSFKNSLILANDHDLHHKDALTLILIDYYHPLNVTVHVSNRILFDSLVIRYEHSMQLTIPEIIRNCNFMVERTDF</sequence>
<reference evidence="2" key="1">
    <citation type="submission" date="2022-11" db="UniProtKB">
        <authorList>
            <consortium name="WormBaseParasite"/>
        </authorList>
    </citation>
    <scope>IDENTIFICATION</scope>
</reference>
<proteinExistence type="predicted"/>
<organism evidence="1 2">
    <name type="scientific">Romanomermis culicivorax</name>
    <name type="common">Nematode worm</name>
    <dbReference type="NCBI Taxonomy" id="13658"/>
    <lineage>
        <taxon>Eukaryota</taxon>
        <taxon>Metazoa</taxon>
        <taxon>Ecdysozoa</taxon>
        <taxon>Nematoda</taxon>
        <taxon>Enoplea</taxon>
        <taxon>Dorylaimia</taxon>
        <taxon>Mermithida</taxon>
        <taxon>Mermithoidea</taxon>
        <taxon>Mermithidae</taxon>
        <taxon>Romanomermis</taxon>
    </lineage>
</organism>
<dbReference type="AlphaFoldDB" id="A0A915I968"/>
<evidence type="ECO:0000313" key="1">
    <source>
        <dbReference type="Proteomes" id="UP000887565"/>
    </source>
</evidence>